<keyword evidence="2 6" id="KW-0645">Protease</keyword>
<dbReference type="EMBL" id="CP023284">
    <property type="protein sequence ID" value="ATA54576.1"/>
    <property type="molecule type" value="Genomic_DNA"/>
</dbReference>
<evidence type="ECO:0000256" key="1">
    <source>
        <dbReference type="ARBA" id="ARBA00022612"/>
    </source>
</evidence>
<proteinExistence type="predicted"/>
<reference evidence="6 7" key="1">
    <citation type="submission" date="2017-09" db="EMBL/GenBank/DDBJ databases">
        <title>The diverse metabolic capabilities of V. boronicumulans make it an excellent choice for continued studies on novel biodegradation.</title>
        <authorList>
            <person name="Sun S."/>
        </authorList>
    </citation>
    <scope>NUCLEOTIDE SEQUENCE [LARGE SCALE GENOMIC DNA]</scope>
    <source>
        <strain evidence="6 7">J1</strain>
    </source>
</reference>
<dbReference type="SUPFAM" id="SSF50789">
    <property type="entry name" value="Herpes virus serine proteinase, assemblin"/>
    <property type="match status" value="1"/>
</dbReference>
<feature type="region of interest" description="Disordered" evidence="4">
    <location>
        <begin position="208"/>
        <end position="232"/>
    </location>
</feature>
<dbReference type="KEGG" id="vbo:CKY39_16185"/>
<dbReference type="AlphaFoldDB" id="A0A250DJM6"/>
<dbReference type="Proteomes" id="UP000217154">
    <property type="component" value="Chromosome"/>
</dbReference>
<dbReference type="GO" id="GO:0006508">
    <property type="term" value="P:proteolysis"/>
    <property type="evidence" value="ECO:0007669"/>
    <property type="project" value="UniProtKB-KW"/>
</dbReference>
<evidence type="ECO:0000259" key="5">
    <source>
        <dbReference type="Pfam" id="PF04586"/>
    </source>
</evidence>
<evidence type="ECO:0000256" key="2">
    <source>
        <dbReference type="ARBA" id="ARBA00022670"/>
    </source>
</evidence>
<gene>
    <name evidence="6" type="ORF">CKY39_16185</name>
</gene>
<evidence type="ECO:0000313" key="6">
    <source>
        <dbReference type="EMBL" id="ATA54576.1"/>
    </source>
</evidence>
<protein>
    <submittedName>
        <fullName evidence="6">HK97 family phage prohead protease</fullName>
    </submittedName>
</protein>
<name>A0A250DJM6_9BURK</name>
<dbReference type="InterPro" id="IPR054613">
    <property type="entry name" value="Peptidase_S78_dom"/>
</dbReference>
<dbReference type="GO" id="GO:0008233">
    <property type="term" value="F:peptidase activity"/>
    <property type="evidence" value="ECO:0007669"/>
    <property type="project" value="UniProtKB-KW"/>
</dbReference>
<dbReference type="Pfam" id="PF04586">
    <property type="entry name" value="Peptidase_S78"/>
    <property type="match status" value="1"/>
</dbReference>
<evidence type="ECO:0000313" key="7">
    <source>
        <dbReference type="Proteomes" id="UP000217154"/>
    </source>
</evidence>
<keyword evidence="1" id="KW-1188">Viral release from host cell</keyword>
<dbReference type="InterPro" id="IPR006433">
    <property type="entry name" value="Prohead_protease"/>
</dbReference>
<evidence type="ECO:0000256" key="4">
    <source>
        <dbReference type="SAM" id="MobiDB-lite"/>
    </source>
</evidence>
<sequence>MAMTHRKFERKDGSGRREVRAFALQIRATGDDGTIEGYGSVFGVRDDYDDVIAAGAFAASLAEHRAGGTMPAMLWQHDPSEPIGVWTEMVEDSKGLRVVGKLALETIRGKEAHSLLKLGALNGLSIGFMSKQWAYDRDTEVRTLTELELWEVSLVTFPANGKARITNVKASPDDATTPKDAERILREAGFSKSDATAMVARLMRMGEERRESAQSTAQAMRAADRLLSNLKP</sequence>
<keyword evidence="3" id="KW-0378">Hydrolase</keyword>
<dbReference type="NCBIfam" id="TIGR01543">
    <property type="entry name" value="proheadase_HK97"/>
    <property type="match status" value="1"/>
</dbReference>
<accession>A0A250DJM6</accession>
<organism evidence="6 7">
    <name type="scientific">Variovorax boronicumulans</name>
    <dbReference type="NCBI Taxonomy" id="436515"/>
    <lineage>
        <taxon>Bacteria</taxon>
        <taxon>Pseudomonadati</taxon>
        <taxon>Pseudomonadota</taxon>
        <taxon>Betaproteobacteria</taxon>
        <taxon>Burkholderiales</taxon>
        <taxon>Comamonadaceae</taxon>
        <taxon>Variovorax</taxon>
    </lineage>
</organism>
<feature type="domain" description="Prohead serine protease" evidence="5">
    <location>
        <begin position="24"/>
        <end position="170"/>
    </location>
</feature>
<evidence type="ECO:0000256" key="3">
    <source>
        <dbReference type="ARBA" id="ARBA00022801"/>
    </source>
</evidence>